<keyword evidence="2" id="KW-0472">Membrane</keyword>
<dbReference type="InterPro" id="IPR051829">
    <property type="entry name" value="Multiheme_Cytochr_ET"/>
</dbReference>
<sequence length="362" mass="41329">MCKATYFFSRGFMMKHIIYFIGIMLVLGYVVTAISQEQTPKEEKNFFENSLHYTNRGLDYWYGKQQGGLERLTNIPTTQLNCKKCHVASCDACHVKKVGEKSEYSIEPAATQKECIKCHGKGDMEKTIQEGNAVDIHFERGMKCMDCHTVREIHGDGTLYNSMQQSGSMDAKCENCHTRLTEIESHTVHGGKIDCVACHTKEANACYNCHFDTRVKENKSASLPLKNIFFLINHKGKITLANIHTFVYQNKTMIVFAPIFPHTTTREGKKCEDCHNATLFKDIKRNKFRAITFENGELLSYAGVVPVLDGMKWNFVYLNYENEQWIPIENPPEPLINYAGYSSPLTADQFIKMEKAVPPKKK</sequence>
<accession>A0A1F5VVY9</accession>
<feature type="transmembrane region" description="Helical" evidence="2">
    <location>
        <begin position="12"/>
        <end position="31"/>
    </location>
</feature>
<dbReference type="STRING" id="1817863.A2Y62_18230"/>
<dbReference type="AlphaFoldDB" id="A0A1F5VVY9"/>
<keyword evidence="2" id="KW-1133">Transmembrane helix</keyword>
<proteinExistence type="predicted"/>
<reference evidence="3 4" key="1">
    <citation type="journal article" date="2016" name="Nat. Commun.">
        <title>Thousands of microbial genomes shed light on interconnected biogeochemical processes in an aquifer system.</title>
        <authorList>
            <person name="Anantharaman K."/>
            <person name="Brown C.T."/>
            <person name="Hug L.A."/>
            <person name="Sharon I."/>
            <person name="Castelle C.J."/>
            <person name="Probst A.J."/>
            <person name="Thomas B.C."/>
            <person name="Singh A."/>
            <person name="Wilkins M.J."/>
            <person name="Karaoz U."/>
            <person name="Brodie E.L."/>
            <person name="Williams K.H."/>
            <person name="Hubbard S.S."/>
            <person name="Banfield J.F."/>
        </authorList>
    </citation>
    <scope>NUCLEOTIDE SEQUENCE [LARGE SCALE GENOMIC DNA]</scope>
</reference>
<organism evidence="3 4">
    <name type="scientific">Candidatus Fischerbacteria bacterium RBG_13_37_8</name>
    <dbReference type="NCBI Taxonomy" id="1817863"/>
    <lineage>
        <taxon>Bacteria</taxon>
        <taxon>Candidatus Fischeribacteriota</taxon>
    </lineage>
</organism>
<evidence type="ECO:0000313" key="4">
    <source>
        <dbReference type="Proteomes" id="UP000178943"/>
    </source>
</evidence>
<dbReference type="PANTHER" id="PTHR35038">
    <property type="entry name" value="DISSIMILATORY SULFITE REDUCTASE SIRA"/>
    <property type="match status" value="1"/>
</dbReference>
<dbReference type="Proteomes" id="UP000178943">
    <property type="component" value="Unassembled WGS sequence"/>
</dbReference>
<dbReference type="EMBL" id="MFGW01000052">
    <property type="protein sequence ID" value="OGF67437.1"/>
    <property type="molecule type" value="Genomic_DNA"/>
</dbReference>
<dbReference type="SUPFAM" id="SSF48695">
    <property type="entry name" value="Multiheme cytochromes"/>
    <property type="match status" value="1"/>
</dbReference>
<evidence type="ECO:0000256" key="1">
    <source>
        <dbReference type="ARBA" id="ARBA00022729"/>
    </source>
</evidence>
<protein>
    <submittedName>
        <fullName evidence="3">Uncharacterized protein</fullName>
    </submittedName>
</protein>
<gene>
    <name evidence="3" type="ORF">A2Y62_18230</name>
</gene>
<evidence type="ECO:0000313" key="3">
    <source>
        <dbReference type="EMBL" id="OGF67437.1"/>
    </source>
</evidence>
<comment type="caution">
    <text evidence="3">The sequence shown here is derived from an EMBL/GenBank/DDBJ whole genome shotgun (WGS) entry which is preliminary data.</text>
</comment>
<dbReference type="CDD" id="cd08168">
    <property type="entry name" value="Cytochrom_C3"/>
    <property type="match status" value="1"/>
</dbReference>
<dbReference type="PANTHER" id="PTHR35038:SF8">
    <property type="entry name" value="C-TYPE POLYHEME CYTOCHROME OMCC"/>
    <property type="match status" value="1"/>
</dbReference>
<name>A0A1F5VVY9_9BACT</name>
<keyword evidence="2" id="KW-0812">Transmembrane</keyword>
<dbReference type="InterPro" id="IPR036280">
    <property type="entry name" value="Multihaem_cyt_sf"/>
</dbReference>
<evidence type="ECO:0000256" key="2">
    <source>
        <dbReference type="SAM" id="Phobius"/>
    </source>
</evidence>
<keyword evidence="1" id="KW-0732">Signal</keyword>